<evidence type="ECO:0000256" key="1">
    <source>
        <dbReference type="ARBA" id="ARBA00023015"/>
    </source>
</evidence>
<dbReference type="GO" id="GO:0008270">
    <property type="term" value="F:zinc ion binding"/>
    <property type="evidence" value="ECO:0007669"/>
    <property type="project" value="InterPro"/>
</dbReference>
<keyword evidence="4" id="KW-0539">Nucleus</keyword>
<feature type="compositionally biased region" description="Polar residues" evidence="5">
    <location>
        <begin position="69"/>
        <end position="80"/>
    </location>
</feature>
<dbReference type="InterPro" id="IPR007219">
    <property type="entry name" value="XnlR_reg_dom"/>
</dbReference>
<proteinExistence type="predicted"/>
<dbReference type="CDD" id="cd12148">
    <property type="entry name" value="fungal_TF_MHR"/>
    <property type="match status" value="1"/>
</dbReference>
<evidence type="ECO:0000256" key="4">
    <source>
        <dbReference type="ARBA" id="ARBA00023242"/>
    </source>
</evidence>
<dbReference type="GO" id="GO:0000978">
    <property type="term" value="F:RNA polymerase II cis-regulatory region sequence-specific DNA binding"/>
    <property type="evidence" value="ECO:0007669"/>
    <property type="project" value="TreeGrafter"/>
</dbReference>
<dbReference type="CDD" id="cd00067">
    <property type="entry name" value="GAL4"/>
    <property type="match status" value="1"/>
</dbReference>
<dbReference type="InterPro" id="IPR001138">
    <property type="entry name" value="Zn2Cys6_DnaBD"/>
</dbReference>
<dbReference type="OrthoDB" id="3364175at2759"/>
<name>A0A1L9TU77_9EURO</name>
<protein>
    <recommendedName>
        <fullName evidence="6">Xylanolytic transcriptional activator regulatory domain-containing protein</fullName>
    </recommendedName>
</protein>
<keyword evidence="8" id="KW-1185">Reference proteome</keyword>
<dbReference type="PANTHER" id="PTHR47424">
    <property type="entry name" value="REGULATORY PROTEIN GAL4"/>
    <property type="match status" value="1"/>
</dbReference>
<dbReference type="GO" id="GO:0000435">
    <property type="term" value="P:positive regulation of transcription from RNA polymerase II promoter by galactose"/>
    <property type="evidence" value="ECO:0007669"/>
    <property type="project" value="TreeGrafter"/>
</dbReference>
<feature type="compositionally biased region" description="Basic and acidic residues" evidence="5">
    <location>
        <begin position="81"/>
        <end position="94"/>
    </location>
</feature>
<dbReference type="PANTHER" id="PTHR47424:SF3">
    <property type="entry name" value="REGULATORY PROTEIN GAL4"/>
    <property type="match status" value="1"/>
</dbReference>
<evidence type="ECO:0000259" key="6">
    <source>
        <dbReference type="Pfam" id="PF04082"/>
    </source>
</evidence>
<dbReference type="GO" id="GO:0000981">
    <property type="term" value="F:DNA-binding transcription factor activity, RNA polymerase II-specific"/>
    <property type="evidence" value="ECO:0007669"/>
    <property type="project" value="InterPro"/>
</dbReference>
<dbReference type="Proteomes" id="UP000184356">
    <property type="component" value="Unassembled WGS sequence"/>
</dbReference>
<dbReference type="AlphaFoldDB" id="A0A1L9TU77"/>
<gene>
    <name evidence="7" type="ORF">ASPSYDRAFT_28441</name>
</gene>
<dbReference type="EMBL" id="KV878583">
    <property type="protein sequence ID" value="OJJ62823.1"/>
    <property type="molecule type" value="Genomic_DNA"/>
</dbReference>
<feature type="region of interest" description="Disordered" evidence="5">
    <location>
        <begin position="67"/>
        <end position="95"/>
    </location>
</feature>
<accession>A0A1L9TU77</accession>
<evidence type="ECO:0000256" key="3">
    <source>
        <dbReference type="ARBA" id="ARBA00023163"/>
    </source>
</evidence>
<organism evidence="7 8">
    <name type="scientific">Aspergillus sydowii CBS 593.65</name>
    <dbReference type="NCBI Taxonomy" id="1036612"/>
    <lineage>
        <taxon>Eukaryota</taxon>
        <taxon>Fungi</taxon>
        <taxon>Dikarya</taxon>
        <taxon>Ascomycota</taxon>
        <taxon>Pezizomycotina</taxon>
        <taxon>Eurotiomycetes</taxon>
        <taxon>Eurotiomycetidae</taxon>
        <taxon>Eurotiales</taxon>
        <taxon>Aspergillaceae</taxon>
        <taxon>Aspergillus</taxon>
        <taxon>Aspergillus subgen. Nidulantes</taxon>
    </lineage>
</organism>
<sequence length="661" mass="74005">MDNIRRMRRTEVACAECRRRKLKSLRLECTYIPSQGSSRVTKAARAGNRGDLLKRIETLEEKLQAVTEPASSLIDNTPRGNQKDQESCDQRTAVDEGVPVDVLSTNALTETSDSEVGYFGPSSNYAMFRLVSRIFAQTTMMYLPADGAAQSLDSCYHCVQHQSEASAMSACNPEARAAPVAKELYTLPSKEEATLLLDRFFSAIYMVLPYISKSGLLEEYHKATEQRPPKFRKVLLALLNIVWAHASASFGNPRREDFYQRSVALLDSRTLERPSYELVQALLLVVEYKQNHQRSISSYTTHALCVKAAFHVGLHSRAAIASGRPGEGNLRLRLWDGVVKNDREAFSSCGVIQQANGGFEVQRDGNPTTSDLYMTHISSSHSVIEQAIESLYGGNLELVDSPKVQVLISQWMDLSWRIEEWSDNLTSIGGLVSGSELPACPGTTDGRTAARVLLTIQYYRMRMLANFPLISQFLLSGKEVTHEPRALDRLRQRLPLIVQDDWHAVRELGRMIAVLGNARATFTSTFAAWYTCNYTMLTIALHYFAILLVTKHEPGLLDVSSAITVRQEIDETLNVMRTLGKSSLITQKAGCCIERLLTVFDTLGDELRIAPSVSLDFWDTDYILQNIGRPSSDFLTTFSRDEFDQQDPSFLELYSSIPLCE</sequence>
<feature type="domain" description="Xylanolytic transcriptional activator regulatory" evidence="6">
    <location>
        <begin position="197"/>
        <end position="323"/>
    </location>
</feature>
<keyword evidence="1" id="KW-0805">Transcription regulation</keyword>
<dbReference type="Pfam" id="PF04082">
    <property type="entry name" value="Fungal_trans"/>
    <property type="match status" value="1"/>
</dbReference>
<dbReference type="VEuPathDB" id="FungiDB:ASPSYDRAFT_28441"/>
<reference evidence="8" key="1">
    <citation type="journal article" date="2017" name="Genome Biol.">
        <title>Comparative genomics reveals high biological diversity and specific adaptations in the industrially and medically important fungal genus Aspergillus.</title>
        <authorList>
            <person name="de Vries R.P."/>
            <person name="Riley R."/>
            <person name="Wiebenga A."/>
            <person name="Aguilar-Osorio G."/>
            <person name="Amillis S."/>
            <person name="Uchima C.A."/>
            <person name="Anderluh G."/>
            <person name="Asadollahi M."/>
            <person name="Askin M."/>
            <person name="Barry K."/>
            <person name="Battaglia E."/>
            <person name="Bayram O."/>
            <person name="Benocci T."/>
            <person name="Braus-Stromeyer S.A."/>
            <person name="Caldana C."/>
            <person name="Canovas D."/>
            <person name="Cerqueira G.C."/>
            <person name="Chen F."/>
            <person name="Chen W."/>
            <person name="Choi C."/>
            <person name="Clum A."/>
            <person name="Dos Santos R.A."/>
            <person name="Damasio A.R."/>
            <person name="Diallinas G."/>
            <person name="Emri T."/>
            <person name="Fekete E."/>
            <person name="Flipphi M."/>
            <person name="Freyberg S."/>
            <person name="Gallo A."/>
            <person name="Gournas C."/>
            <person name="Habgood R."/>
            <person name="Hainaut M."/>
            <person name="Harispe M.L."/>
            <person name="Henrissat B."/>
            <person name="Hilden K.S."/>
            <person name="Hope R."/>
            <person name="Hossain A."/>
            <person name="Karabika E."/>
            <person name="Karaffa L."/>
            <person name="Karanyi Z."/>
            <person name="Krasevec N."/>
            <person name="Kuo A."/>
            <person name="Kusch H."/>
            <person name="LaButti K."/>
            <person name="Lagendijk E.L."/>
            <person name="Lapidus A."/>
            <person name="Levasseur A."/>
            <person name="Lindquist E."/>
            <person name="Lipzen A."/>
            <person name="Logrieco A.F."/>
            <person name="MacCabe A."/>
            <person name="Maekelae M.R."/>
            <person name="Malavazi I."/>
            <person name="Melin P."/>
            <person name="Meyer V."/>
            <person name="Mielnichuk N."/>
            <person name="Miskei M."/>
            <person name="Molnar A.P."/>
            <person name="Mule G."/>
            <person name="Ngan C.Y."/>
            <person name="Orejas M."/>
            <person name="Orosz E."/>
            <person name="Ouedraogo J.P."/>
            <person name="Overkamp K.M."/>
            <person name="Park H.-S."/>
            <person name="Perrone G."/>
            <person name="Piumi F."/>
            <person name="Punt P.J."/>
            <person name="Ram A.F."/>
            <person name="Ramon A."/>
            <person name="Rauscher S."/>
            <person name="Record E."/>
            <person name="Riano-Pachon D.M."/>
            <person name="Robert V."/>
            <person name="Roehrig J."/>
            <person name="Ruller R."/>
            <person name="Salamov A."/>
            <person name="Salih N.S."/>
            <person name="Samson R.A."/>
            <person name="Sandor E."/>
            <person name="Sanguinetti M."/>
            <person name="Schuetze T."/>
            <person name="Sepcic K."/>
            <person name="Shelest E."/>
            <person name="Sherlock G."/>
            <person name="Sophianopoulou V."/>
            <person name="Squina F.M."/>
            <person name="Sun H."/>
            <person name="Susca A."/>
            <person name="Todd R.B."/>
            <person name="Tsang A."/>
            <person name="Unkles S.E."/>
            <person name="van de Wiele N."/>
            <person name="van Rossen-Uffink D."/>
            <person name="Oliveira J.V."/>
            <person name="Vesth T.C."/>
            <person name="Visser J."/>
            <person name="Yu J.-H."/>
            <person name="Zhou M."/>
            <person name="Andersen M.R."/>
            <person name="Archer D.B."/>
            <person name="Baker S.E."/>
            <person name="Benoit I."/>
            <person name="Brakhage A.A."/>
            <person name="Braus G.H."/>
            <person name="Fischer R."/>
            <person name="Frisvad J.C."/>
            <person name="Goldman G.H."/>
            <person name="Houbraken J."/>
            <person name="Oakley B."/>
            <person name="Pocsi I."/>
            <person name="Scazzocchio C."/>
            <person name="Seiboth B."/>
            <person name="vanKuyk P.A."/>
            <person name="Wortman J."/>
            <person name="Dyer P.S."/>
            <person name="Grigoriev I.V."/>
        </authorList>
    </citation>
    <scope>NUCLEOTIDE SEQUENCE [LARGE SCALE GENOMIC DNA]</scope>
    <source>
        <strain evidence="8">CBS 593.65</strain>
    </source>
</reference>
<keyword evidence="3" id="KW-0804">Transcription</keyword>
<dbReference type="RefSeq" id="XP_040706629.1">
    <property type="nucleotide sequence ID" value="XM_040844522.1"/>
</dbReference>
<evidence type="ECO:0000256" key="5">
    <source>
        <dbReference type="SAM" id="MobiDB-lite"/>
    </source>
</evidence>
<dbReference type="InterPro" id="IPR051127">
    <property type="entry name" value="Fungal_SecMet_Regulators"/>
</dbReference>
<dbReference type="GeneID" id="63760595"/>
<evidence type="ECO:0000313" key="7">
    <source>
        <dbReference type="EMBL" id="OJJ62823.1"/>
    </source>
</evidence>
<dbReference type="GO" id="GO:0006351">
    <property type="term" value="P:DNA-templated transcription"/>
    <property type="evidence" value="ECO:0007669"/>
    <property type="project" value="InterPro"/>
</dbReference>
<dbReference type="GO" id="GO:0005634">
    <property type="term" value="C:nucleus"/>
    <property type="evidence" value="ECO:0007669"/>
    <property type="project" value="TreeGrafter"/>
</dbReference>
<evidence type="ECO:0000313" key="8">
    <source>
        <dbReference type="Proteomes" id="UP000184356"/>
    </source>
</evidence>
<evidence type="ECO:0000256" key="2">
    <source>
        <dbReference type="ARBA" id="ARBA00023125"/>
    </source>
</evidence>
<keyword evidence="2" id="KW-0238">DNA-binding</keyword>